<keyword evidence="3" id="KW-1185">Reference proteome</keyword>
<evidence type="ECO:0000313" key="2">
    <source>
        <dbReference type="EMBL" id="EEQ33872.1"/>
    </source>
</evidence>
<dbReference type="VEuPathDB" id="FungiDB:MCYG_06691"/>
<proteinExistence type="predicted"/>
<gene>
    <name evidence="2" type="ORF">MCYG_06691</name>
</gene>
<dbReference type="InterPro" id="IPR012942">
    <property type="entry name" value="SRR1-like"/>
</dbReference>
<dbReference type="Proteomes" id="UP000002035">
    <property type="component" value="Unassembled WGS sequence"/>
</dbReference>
<dbReference type="OrthoDB" id="5318346at2759"/>
<organism evidence="2 3">
    <name type="scientific">Arthroderma otae (strain ATCC MYA-4605 / CBS 113480)</name>
    <name type="common">Microsporum canis</name>
    <dbReference type="NCBI Taxonomy" id="554155"/>
    <lineage>
        <taxon>Eukaryota</taxon>
        <taxon>Fungi</taxon>
        <taxon>Dikarya</taxon>
        <taxon>Ascomycota</taxon>
        <taxon>Pezizomycotina</taxon>
        <taxon>Eurotiomycetes</taxon>
        <taxon>Eurotiomycetidae</taxon>
        <taxon>Onygenales</taxon>
        <taxon>Arthrodermataceae</taxon>
        <taxon>Microsporum</taxon>
    </lineage>
</organism>
<dbReference type="Pfam" id="PF07985">
    <property type="entry name" value="SRR1"/>
    <property type="match status" value="1"/>
</dbReference>
<dbReference type="PANTHER" id="PTHR42080:SF1">
    <property type="entry name" value="SRR1-LIKE DOMAIN-CONTAINING PROTEIN"/>
    <property type="match status" value="1"/>
</dbReference>
<dbReference type="AlphaFoldDB" id="C5FVD8"/>
<reference evidence="3" key="1">
    <citation type="journal article" date="2012" name="MBio">
        <title>Comparative genome analysis of Trichophyton rubrum and related dermatophytes reveals candidate genes involved in infection.</title>
        <authorList>
            <person name="Martinez D.A."/>
            <person name="Oliver B.G."/>
            <person name="Graeser Y."/>
            <person name="Goldberg J.M."/>
            <person name="Li W."/>
            <person name="Martinez-Rossi N.M."/>
            <person name="Monod M."/>
            <person name="Shelest E."/>
            <person name="Barton R.C."/>
            <person name="Birch E."/>
            <person name="Brakhage A.A."/>
            <person name="Chen Z."/>
            <person name="Gurr S.J."/>
            <person name="Heiman D."/>
            <person name="Heitman J."/>
            <person name="Kosti I."/>
            <person name="Rossi A."/>
            <person name="Saif S."/>
            <person name="Samalova M."/>
            <person name="Saunders C.W."/>
            <person name="Shea T."/>
            <person name="Summerbell R.C."/>
            <person name="Xu J."/>
            <person name="Young S."/>
            <person name="Zeng Q."/>
            <person name="Birren B.W."/>
            <person name="Cuomo C.A."/>
            <person name="White T.C."/>
        </authorList>
    </citation>
    <scope>NUCLEOTIDE SEQUENCE [LARGE SCALE GENOMIC DNA]</scope>
    <source>
        <strain evidence="3">ATCC MYA-4605 / CBS 113480</strain>
    </source>
</reference>
<dbReference type="RefSeq" id="XP_002844727.1">
    <property type="nucleotide sequence ID" value="XM_002844681.1"/>
</dbReference>
<dbReference type="EMBL" id="DS995706">
    <property type="protein sequence ID" value="EEQ33872.1"/>
    <property type="molecule type" value="Genomic_DNA"/>
</dbReference>
<accession>C5FVD8</accession>
<evidence type="ECO:0000313" key="3">
    <source>
        <dbReference type="Proteomes" id="UP000002035"/>
    </source>
</evidence>
<dbReference type="OMA" id="EHAFWNM"/>
<dbReference type="eggNOG" id="ENOG502SC31">
    <property type="taxonomic scope" value="Eukaryota"/>
</dbReference>
<dbReference type="STRING" id="554155.C5FVD8"/>
<dbReference type="HOGENOM" id="CLU_048152_2_0_1"/>
<dbReference type="GeneID" id="9227125"/>
<protein>
    <recommendedName>
        <fullName evidence="1">SRR1-like domain-containing protein</fullName>
    </recommendedName>
</protein>
<name>C5FVD8_ARTOC</name>
<evidence type="ECO:0000259" key="1">
    <source>
        <dbReference type="Pfam" id="PF07985"/>
    </source>
</evidence>
<sequence length="285" mass="31693">MPRRRPRREGQLPRRRMNIQDDDGWTHVTSGRGKINDIRRDQATAHSLRDELVPAEIPEGLTLKKLLEQYESHRQKWLESHTWKTLRSSIEKNEKSFEATEIANSVCIALGSPSGFLRGGLVDRRSVSLFQLAAFKSMVDVLSGPDSSAKVGRCYAQDPVFNTLDTELLESLDIEVVRDSSAFGMVNEKTFLFAPGTERMHLLELLPLNPVVFFGGPLESSHSGGEHRSHELYAEDAVSASPGVRTEYGTVLGNESVLASRLTRQQMGLQLASAHTAPLPIPRHA</sequence>
<dbReference type="PANTHER" id="PTHR42080">
    <property type="entry name" value="SRR1 DOMAIN-CONTAINING PROTEIN"/>
    <property type="match status" value="1"/>
</dbReference>
<feature type="domain" description="SRR1-like" evidence="1">
    <location>
        <begin position="93"/>
        <end position="228"/>
    </location>
</feature>